<comment type="similarity">
    <text evidence="2">Belongs to the flavin monoamine oxidase family.</text>
</comment>
<evidence type="ECO:0000256" key="3">
    <source>
        <dbReference type="ARBA" id="ARBA00023002"/>
    </source>
</evidence>
<evidence type="ECO:0000256" key="1">
    <source>
        <dbReference type="ARBA" id="ARBA00001974"/>
    </source>
</evidence>
<protein>
    <submittedName>
        <fullName evidence="6">FAD-dependent oxidoreductase</fullName>
    </submittedName>
</protein>
<dbReference type="Gene3D" id="1.10.405.10">
    <property type="entry name" value="Guanine Nucleotide Dissociation Inhibitor, domain 1"/>
    <property type="match status" value="1"/>
</dbReference>
<dbReference type="Proteomes" id="UP000380867">
    <property type="component" value="Unassembled WGS sequence"/>
</dbReference>
<feature type="binding site" evidence="4">
    <location>
        <position position="279"/>
    </location>
    <ligand>
        <name>FAD</name>
        <dbReference type="ChEBI" id="CHEBI:57692"/>
    </ligand>
</feature>
<evidence type="ECO:0000256" key="4">
    <source>
        <dbReference type="PIRSR" id="PIRSR601613-1"/>
    </source>
</evidence>
<feature type="binding site" evidence="4">
    <location>
        <position position="384"/>
    </location>
    <ligand>
        <name>substrate</name>
    </ligand>
</feature>
<dbReference type="SUPFAM" id="SSF51905">
    <property type="entry name" value="FAD/NAD(P)-binding domain"/>
    <property type="match status" value="1"/>
</dbReference>
<dbReference type="GO" id="GO:0016491">
    <property type="term" value="F:oxidoreductase activity"/>
    <property type="evidence" value="ECO:0007669"/>
    <property type="project" value="UniProtKB-KW"/>
</dbReference>
<dbReference type="InterPro" id="IPR001613">
    <property type="entry name" value="Flavin_amine_oxidase"/>
</dbReference>
<evidence type="ECO:0000259" key="5">
    <source>
        <dbReference type="Pfam" id="PF01593"/>
    </source>
</evidence>
<dbReference type="PROSITE" id="PS51318">
    <property type="entry name" value="TAT"/>
    <property type="match status" value="1"/>
</dbReference>
<keyword evidence="3" id="KW-0560">Oxidoreductase</keyword>
<dbReference type="PANTHER" id="PTHR43563">
    <property type="entry name" value="AMINE OXIDASE"/>
    <property type="match status" value="1"/>
</dbReference>
<feature type="binding site" evidence="4">
    <location>
        <begin position="73"/>
        <end position="74"/>
    </location>
    <ligand>
        <name>FAD</name>
        <dbReference type="ChEBI" id="CHEBI:57692"/>
    </ligand>
</feature>
<evidence type="ECO:0000313" key="7">
    <source>
        <dbReference type="Proteomes" id="UP000380867"/>
    </source>
</evidence>
<name>A0A5M4FGF4_9ACTN</name>
<dbReference type="InterPro" id="IPR036188">
    <property type="entry name" value="FAD/NAD-bd_sf"/>
</dbReference>
<dbReference type="Gene3D" id="3.50.50.60">
    <property type="entry name" value="FAD/NAD(P)-binding domain"/>
    <property type="match status" value="1"/>
</dbReference>
<dbReference type="InterPro" id="IPR050703">
    <property type="entry name" value="Flavin_MAO"/>
</dbReference>
<comment type="cofactor">
    <cofactor evidence="1">
        <name>FAD</name>
        <dbReference type="ChEBI" id="CHEBI:57692"/>
    </cofactor>
</comment>
<dbReference type="AlphaFoldDB" id="A0A5M4FGF4"/>
<gene>
    <name evidence="6" type="ORF">ESP70_000110</name>
</gene>
<feature type="binding site" evidence="4">
    <location>
        <position position="467"/>
    </location>
    <ligand>
        <name>FAD</name>
        <dbReference type="ChEBI" id="CHEBI:57692"/>
    </ligand>
</feature>
<dbReference type="InterPro" id="IPR002937">
    <property type="entry name" value="Amino_oxidase"/>
</dbReference>
<feature type="domain" description="Amine oxidase" evidence="5">
    <location>
        <begin position="53"/>
        <end position="490"/>
    </location>
</feature>
<keyword evidence="7" id="KW-1185">Reference proteome</keyword>
<comment type="caution">
    <text evidence="6">The sequence shown here is derived from an EMBL/GenBank/DDBJ whole genome shotgun (WGS) entry which is preliminary data.</text>
</comment>
<proteinExistence type="inferred from homology"/>
<dbReference type="Pfam" id="PF01593">
    <property type="entry name" value="Amino_oxidase"/>
    <property type="match status" value="1"/>
</dbReference>
<dbReference type="EMBL" id="SDPQ02000001">
    <property type="protein sequence ID" value="KAA1399217.1"/>
    <property type="molecule type" value="Genomic_DNA"/>
</dbReference>
<dbReference type="OrthoDB" id="337830at2"/>
<dbReference type="PRINTS" id="PR00757">
    <property type="entry name" value="AMINEOXDASEF"/>
</dbReference>
<dbReference type="PANTHER" id="PTHR43563:SF1">
    <property type="entry name" value="AMINE OXIDASE [FLAVIN-CONTAINING] B"/>
    <property type="match status" value="1"/>
</dbReference>
<reference evidence="6" key="1">
    <citation type="submission" date="2019-09" db="EMBL/GenBank/DDBJ databases">
        <authorList>
            <person name="Li J."/>
        </authorList>
    </citation>
    <scope>NUCLEOTIDE SEQUENCE [LARGE SCALE GENOMIC DNA]</scope>
    <source>
        <strain evidence="6">JCM 14732</strain>
    </source>
</reference>
<evidence type="ECO:0000313" key="6">
    <source>
        <dbReference type="EMBL" id="KAA1399217.1"/>
    </source>
</evidence>
<dbReference type="RefSeq" id="WP_149687371.1">
    <property type="nucleotide sequence ID" value="NZ_SDPQ02000001.1"/>
</dbReference>
<organism evidence="6 7">
    <name type="scientific">Aeromicrobium ginsengisoli</name>
    <dbReference type="NCBI Taxonomy" id="363867"/>
    <lineage>
        <taxon>Bacteria</taxon>
        <taxon>Bacillati</taxon>
        <taxon>Actinomycetota</taxon>
        <taxon>Actinomycetes</taxon>
        <taxon>Propionibacteriales</taxon>
        <taxon>Nocardioidaceae</taxon>
        <taxon>Aeromicrobium</taxon>
    </lineage>
</organism>
<sequence length="494" mass="52230">MAEHGLSRRGLLSGAAAGGAILAIGGLGEAAEAATTSGSLPTSVDVVVVGGGLSGLVAARKLVASGKKVLVLEARNRVGGRLLNHTLRNGSVIESGGAFVGPTQDHVLALAKELKVETFKEYVTGKNVYVSADGSTMKYTGTVPPDPLILADALLLQLRIDEMSKQVPVDAPWTAKRAAEWDTMTVDTWIRQNTLIPTVREVIKAYFQSAFGVDAEGISLLFLLWYIATAGNETNAGTFERSSGTPDAAQDSRFVGGSGLLPLRVASALGSRVALNAPVRKIKQTSTGVTVVSDRGTVTAKRVIVAIPPPLVLGIDWSPLLPPRRLQLMQRMPMGTLMKVDAVYATPFWRAKGLSGSGVLNSGVVRTVFDNCPADAKVGVLLAFVGGSSWQQCAMLPLAERRQLVLEGFAKVVGAEALNPVEYVEHDWTHERWTMGSPIATVQPGATVAYGSTIREPHGRVHWAGTETATYWSGYMDGAVRAGERAAAEVAKLV</sequence>
<feature type="binding site" evidence="4">
    <location>
        <position position="54"/>
    </location>
    <ligand>
        <name>FAD</name>
        <dbReference type="ChEBI" id="CHEBI:57692"/>
    </ligand>
</feature>
<accession>A0A5M4FGF4</accession>
<dbReference type="Gene3D" id="3.90.660.10">
    <property type="match status" value="1"/>
</dbReference>
<evidence type="ECO:0000256" key="2">
    <source>
        <dbReference type="ARBA" id="ARBA00005995"/>
    </source>
</evidence>
<dbReference type="SUPFAM" id="SSF54373">
    <property type="entry name" value="FAD-linked reductases, C-terminal domain"/>
    <property type="match status" value="1"/>
</dbReference>
<dbReference type="InterPro" id="IPR006311">
    <property type="entry name" value="TAT_signal"/>
</dbReference>